<organism evidence="1 2">
    <name type="scientific">Tetragenococcus halophilus</name>
    <name type="common">Pediococcus halophilus</name>
    <dbReference type="NCBI Taxonomy" id="51669"/>
    <lineage>
        <taxon>Bacteria</taxon>
        <taxon>Bacillati</taxon>
        <taxon>Bacillota</taxon>
        <taxon>Bacilli</taxon>
        <taxon>Lactobacillales</taxon>
        <taxon>Enterococcaceae</taxon>
        <taxon>Tetragenococcus</taxon>
    </lineage>
</organism>
<dbReference type="EMBL" id="CP046246">
    <property type="protein sequence ID" value="QGP76213.1"/>
    <property type="molecule type" value="Genomic_DNA"/>
</dbReference>
<gene>
    <name evidence="1" type="ORF">GLW17_04910</name>
</gene>
<dbReference type="RefSeq" id="WP_155224402.1">
    <property type="nucleotide sequence ID" value="NZ_CP046246.1"/>
</dbReference>
<reference evidence="1 2" key="1">
    <citation type="submission" date="2019-11" db="EMBL/GenBank/DDBJ databases">
        <authorList>
            <person name="Kim E."/>
            <person name="Lee J."/>
            <person name="Jeon K."/>
            <person name="Lee Y."/>
        </authorList>
    </citation>
    <scope>NUCLEOTIDE SEQUENCE [LARGE SCALE GENOMIC DNA]</scope>
    <source>
        <strain evidence="1 2">YJ1</strain>
    </source>
</reference>
<protein>
    <submittedName>
        <fullName evidence="1">Uncharacterized protein</fullName>
    </submittedName>
</protein>
<evidence type="ECO:0000313" key="1">
    <source>
        <dbReference type="EMBL" id="QGP76213.1"/>
    </source>
</evidence>
<sequence>MSSQLFLIVFVYFIDKVFNGSMDINKLNSLISFIGIFATFGGAYLGAKISGENANELFAKQLKENEKTKMKKIAVKISLTMDQPVVFMDRISKNYKEGRISTSLYRKFCLVKDDYTLKENAIGIFKEKIATKNPKQLKLRADVVENLESFKELVDSTLNSDDVVVLHKKQMEQFFLLRQVLKKIITLIKDDGKKEIANVGKNGERKVAMVHLPLEDEKVEEEFLEFFIQLSLLINDIQEWAQNVKDY</sequence>
<proteinExistence type="predicted"/>
<dbReference type="AlphaFoldDB" id="A0AB37D2N5"/>
<name>A0AB37D2N5_TETHA</name>
<dbReference type="Proteomes" id="UP000427886">
    <property type="component" value="Chromosome"/>
</dbReference>
<accession>A0AB37D2N5</accession>
<evidence type="ECO:0000313" key="2">
    <source>
        <dbReference type="Proteomes" id="UP000427886"/>
    </source>
</evidence>
<dbReference type="KEGG" id="tey:GLW17_04910"/>